<dbReference type="NCBIfam" id="TIGR00365">
    <property type="entry name" value="Grx4 family monothiol glutaredoxin"/>
    <property type="match status" value="1"/>
</dbReference>
<protein>
    <recommendedName>
        <fullName evidence="4">Thioredoxin domain-containing protein</fullName>
    </recommendedName>
</protein>
<dbReference type="GO" id="GO:0046872">
    <property type="term" value="F:metal ion binding"/>
    <property type="evidence" value="ECO:0007669"/>
    <property type="project" value="UniProtKB-KW"/>
</dbReference>
<dbReference type="InterPro" id="IPR036249">
    <property type="entry name" value="Thioredoxin-like_sf"/>
</dbReference>
<dbReference type="InterPro" id="IPR002109">
    <property type="entry name" value="Glutaredoxin"/>
</dbReference>
<dbReference type="OrthoDB" id="415696at2759"/>
<dbReference type="EMBL" id="MBFT01000169">
    <property type="protein sequence ID" value="PVU95788.1"/>
    <property type="molecule type" value="Genomic_DNA"/>
</dbReference>
<name>A0A2T9YTY2_9FUNG</name>
<dbReference type="InterPro" id="IPR004480">
    <property type="entry name" value="Monothiol_GRX-rel"/>
</dbReference>
<keyword evidence="3" id="KW-0411">Iron-sulfur</keyword>
<dbReference type="Proteomes" id="UP000245699">
    <property type="component" value="Unassembled WGS sequence"/>
</dbReference>
<evidence type="ECO:0000256" key="2">
    <source>
        <dbReference type="ARBA" id="ARBA00023004"/>
    </source>
</evidence>
<evidence type="ECO:0000256" key="3">
    <source>
        <dbReference type="ARBA" id="ARBA00023014"/>
    </source>
</evidence>
<dbReference type="STRING" id="61424.A0A2T9YTY2"/>
<dbReference type="Pfam" id="PF00462">
    <property type="entry name" value="Glutaredoxin"/>
    <property type="match status" value="1"/>
</dbReference>
<feature type="domain" description="Thioredoxin" evidence="4">
    <location>
        <begin position="1"/>
        <end position="108"/>
    </location>
</feature>
<keyword evidence="6" id="KW-1185">Reference proteome</keyword>
<dbReference type="GO" id="GO:0015036">
    <property type="term" value="F:disulfide oxidoreductase activity"/>
    <property type="evidence" value="ECO:0007669"/>
    <property type="project" value="UniProtKB-ARBA"/>
</dbReference>
<dbReference type="FunFam" id="3.40.30.10:FF:000012">
    <property type="entry name" value="Monothiol glutaredoxin"/>
    <property type="match status" value="1"/>
</dbReference>
<dbReference type="PANTHER" id="PTHR10293:SF73">
    <property type="entry name" value="GLUTAREDOXIN-3"/>
    <property type="match status" value="1"/>
</dbReference>
<dbReference type="PROSITE" id="PS51352">
    <property type="entry name" value="THIOREDOXIN_2"/>
    <property type="match status" value="1"/>
</dbReference>
<dbReference type="SUPFAM" id="SSF52833">
    <property type="entry name" value="Thioredoxin-like"/>
    <property type="match status" value="2"/>
</dbReference>
<dbReference type="Pfam" id="PF00085">
    <property type="entry name" value="Thioredoxin"/>
    <property type="match status" value="1"/>
</dbReference>
<evidence type="ECO:0000259" key="4">
    <source>
        <dbReference type="PROSITE" id="PS51352"/>
    </source>
</evidence>
<dbReference type="CDD" id="cd03028">
    <property type="entry name" value="GRX_PICOT_like"/>
    <property type="match status" value="1"/>
</dbReference>
<gene>
    <name evidence="5" type="ORF">BB559_002612</name>
</gene>
<evidence type="ECO:0000313" key="6">
    <source>
        <dbReference type="Proteomes" id="UP000245699"/>
    </source>
</evidence>
<dbReference type="GO" id="GO:0051536">
    <property type="term" value="F:iron-sulfur cluster binding"/>
    <property type="evidence" value="ECO:0007669"/>
    <property type="project" value="UniProtKB-KW"/>
</dbReference>
<reference evidence="5 6" key="1">
    <citation type="journal article" date="2018" name="MBio">
        <title>Comparative Genomics Reveals the Core Gene Toolbox for the Fungus-Insect Symbiosis.</title>
        <authorList>
            <person name="Wang Y."/>
            <person name="Stata M."/>
            <person name="Wang W."/>
            <person name="Stajich J.E."/>
            <person name="White M.M."/>
            <person name="Moncalvo J.M."/>
        </authorList>
    </citation>
    <scope>NUCLEOTIDE SEQUENCE [LARGE SCALE GENOMIC DNA]</scope>
    <source>
        <strain evidence="5 6">AUS-77-4</strain>
    </source>
</reference>
<sequence length="239" mass="26992">MSSENFIALKDDQVLIDSLKKNNYTALFFYADWAEQCNQVELAIEALAKSYPTTTFFKIDAGEFEEIVEGYEIEMVPTVIFVKGKSTVDRIEGLNIPELTKVAKKLLEKGSEYVNGDEAATGRVSSASLPPKNKMDLTNRLKKIINHEPVMVFIKGTPAQPRCGFSRRIVEILKNNKVKFGHFDILSDEDVRQGLKEFSNWPTFPQLYIDGELVGGIDIVQEMVDTDEFIDSIPENSRL</sequence>
<dbReference type="GO" id="GO:0005634">
    <property type="term" value="C:nucleus"/>
    <property type="evidence" value="ECO:0007669"/>
    <property type="project" value="TreeGrafter"/>
</dbReference>
<dbReference type="PROSITE" id="PS51354">
    <property type="entry name" value="GLUTAREDOXIN_2"/>
    <property type="match status" value="1"/>
</dbReference>
<dbReference type="InterPro" id="IPR013766">
    <property type="entry name" value="Thioredoxin_domain"/>
</dbReference>
<dbReference type="Gene3D" id="3.40.30.10">
    <property type="entry name" value="Glutaredoxin"/>
    <property type="match status" value="2"/>
</dbReference>
<dbReference type="InterPro" id="IPR033658">
    <property type="entry name" value="GRX_PICOT-like"/>
</dbReference>
<evidence type="ECO:0000313" key="5">
    <source>
        <dbReference type="EMBL" id="PVU95788.1"/>
    </source>
</evidence>
<evidence type="ECO:0000256" key="1">
    <source>
        <dbReference type="ARBA" id="ARBA00022723"/>
    </source>
</evidence>
<comment type="caution">
    <text evidence="5">The sequence shown here is derived from an EMBL/GenBank/DDBJ whole genome shotgun (WGS) entry which is preliminary data.</text>
</comment>
<accession>A0A2T9YTY2</accession>
<dbReference type="PANTHER" id="PTHR10293">
    <property type="entry name" value="GLUTAREDOXIN FAMILY MEMBER"/>
    <property type="match status" value="1"/>
</dbReference>
<dbReference type="GO" id="GO:0005829">
    <property type="term" value="C:cytosol"/>
    <property type="evidence" value="ECO:0007669"/>
    <property type="project" value="TreeGrafter"/>
</dbReference>
<organism evidence="5 6">
    <name type="scientific">Furculomyces boomerangus</name>
    <dbReference type="NCBI Taxonomy" id="61424"/>
    <lineage>
        <taxon>Eukaryota</taxon>
        <taxon>Fungi</taxon>
        <taxon>Fungi incertae sedis</taxon>
        <taxon>Zoopagomycota</taxon>
        <taxon>Kickxellomycotina</taxon>
        <taxon>Harpellomycetes</taxon>
        <taxon>Harpellales</taxon>
        <taxon>Harpellaceae</taxon>
        <taxon>Furculomyces</taxon>
    </lineage>
</organism>
<dbReference type="GO" id="GO:0006879">
    <property type="term" value="P:intracellular iron ion homeostasis"/>
    <property type="evidence" value="ECO:0007669"/>
    <property type="project" value="TreeGrafter"/>
</dbReference>
<proteinExistence type="predicted"/>
<keyword evidence="1" id="KW-0479">Metal-binding</keyword>
<keyword evidence="2" id="KW-0408">Iron</keyword>
<dbReference type="AlphaFoldDB" id="A0A2T9YTY2"/>